<keyword evidence="2" id="KW-0805">Transcription regulation</keyword>
<dbReference type="Pfam" id="PF00172">
    <property type="entry name" value="Zn_clus"/>
    <property type="match status" value="1"/>
</dbReference>
<dbReference type="GO" id="GO:0003677">
    <property type="term" value="F:DNA binding"/>
    <property type="evidence" value="ECO:0007669"/>
    <property type="project" value="InterPro"/>
</dbReference>
<accession>S3BNT4</accession>
<dbReference type="GO" id="GO:0000981">
    <property type="term" value="F:DNA-binding transcription factor activity, RNA polymerase II-specific"/>
    <property type="evidence" value="ECO:0007669"/>
    <property type="project" value="InterPro"/>
</dbReference>
<keyword evidence="1" id="KW-0479">Metal-binding</keyword>
<evidence type="ECO:0000313" key="8">
    <source>
        <dbReference type="Proteomes" id="UP000016923"/>
    </source>
</evidence>
<dbReference type="AlphaFoldDB" id="S3BNT4"/>
<feature type="domain" description="Zn(2)-C6 fungal-type" evidence="6">
    <location>
        <begin position="35"/>
        <end position="99"/>
    </location>
</feature>
<dbReference type="GO" id="GO:0008270">
    <property type="term" value="F:zinc ion binding"/>
    <property type="evidence" value="ECO:0007669"/>
    <property type="project" value="InterPro"/>
</dbReference>
<dbReference type="Proteomes" id="UP000016923">
    <property type="component" value="Unassembled WGS sequence"/>
</dbReference>
<dbReference type="Pfam" id="PF04082">
    <property type="entry name" value="Fungal_trans"/>
    <property type="match status" value="1"/>
</dbReference>
<dbReference type="InterPro" id="IPR001138">
    <property type="entry name" value="Zn2Cys6_DnaBD"/>
</dbReference>
<evidence type="ECO:0000259" key="6">
    <source>
        <dbReference type="SMART" id="SM00066"/>
    </source>
</evidence>
<evidence type="ECO:0000256" key="4">
    <source>
        <dbReference type="ARBA" id="ARBA00023242"/>
    </source>
</evidence>
<dbReference type="CDD" id="cd00067">
    <property type="entry name" value="GAL4"/>
    <property type="match status" value="1"/>
</dbReference>
<feature type="compositionally biased region" description="Basic and acidic residues" evidence="5">
    <location>
        <begin position="156"/>
        <end position="165"/>
    </location>
</feature>
<feature type="compositionally biased region" description="Low complexity" evidence="5">
    <location>
        <begin position="127"/>
        <end position="143"/>
    </location>
</feature>
<evidence type="ECO:0000256" key="5">
    <source>
        <dbReference type="SAM" id="MobiDB-lite"/>
    </source>
</evidence>
<dbReference type="InterPro" id="IPR036864">
    <property type="entry name" value="Zn2-C6_fun-type_DNA-bd_sf"/>
</dbReference>
<dbReference type="VEuPathDB" id="FungiDB:F503_01630"/>
<organism evidence="7 8">
    <name type="scientific">Ophiostoma piceae (strain UAMH 11346)</name>
    <name type="common">Sap stain fungus</name>
    <dbReference type="NCBI Taxonomy" id="1262450"/>
    <lineage>
        <taxon>Eukaryota</taxon>
        <taxon>Fungi</taxon>
        <taxon>Dikarya</taxon>
        <taxon>Ascomycota</taxon>
        <taxon>Pezizomycotina</taxon>
        <taxon>Sordariomycetes</taxon>
        <taxon>Sordariomycetidae</taxon>
        <taxon>Ophiostomatales</taxon>
        <taxon>Ophiostomataceae</taxon>
        <taxon>Ophiostoma</taxon>
    </lineage>
</organism>
<feature type="compositionally biased region" description="Basic and acidic residues" evidence="5">
    <location>
        <begin position="7"/>
        <end position="19"/>
    </location>
</feature>
<dbReference type="InterPro" id="IPR007219">
    <property type="entry name" value="XnlR_reg_dom"/>
</dbReference>
<evidence type="ECO:0000256" key="2">
    <source>
        <dbReference type="ARBA" id="ARBA00023015"/>
    </source>
</evidence>
<feature type="region of interest" description="Disordered" evidence="5">
    <location>
        <begin position="295"/>
        <end position="325"/>
    </location>
</feature>
<dbReference type="PANTHER" id="PTHR47840:SF1">
    <property type="entry name" value="ZN(II)2CYS6 TRANSCRIPTION FACTOR (EUROFUNG)"/>
    <property type="match status" value="1"/>
</dbReference>
<dbReference type="GO" id="GO:0006351">
    <property type="term" value="P:DNA-templated transcription"/>
    <property type="evidence" value="ECO:0007669"/>
    <property type="project" value="InterPro"/>
</dbReference>
<feature type="region of interest" description="Disordered" evidence="5">
    <location>
        <begin position="1"/>
        <end position="34"/>
    </location>
</feature>
<dbReference type="eggNOG" id="ENOG502SJ8Q">
    <property type="taxonomic scope" value="Eukaryota"/>
</dbReference>
<keyword evidence="4" id="KW-0539">Nucleus</keyword>
<reference evidence="7 8" key="1">
    <citation type="journal article" date="2013" name="BMC Genomics">
        <title>The genome and transcriptome of the pine saprophyte Ophiostoma piceae, and a comparison with the bark beetle-associated pine pathogen Grosmannia clavigera.</title>
        <authorList>
            <person name="Haridas S."/>
            <person name="Wang Y."/>
            <person name="Lim L."/>
            <person name="Massoumi Alamouti S."/>
            <person name="Jackman S."/>
            <person name="Docking R."/>
            <person name="Robertson G."/>
            <person name="Birol I."/>
            <person name="Bohlmann J."/>
            <person name="Breuil C."/>
        </authorList>
    </citation>
    <scope>NUCLEOTIDE SEQUENCE [LARGE SCALE GENOMIC DNA]</scope>
    <source>
        <strain evidence="7 8">UAMH 11346</strain>
    </source>
</reference>
<dbReference type="Gene3D" id="4.10.240.10">
    <property type="entry name" value="Zn(2)-C6 fungal-type DNA-binding domain"/>
    <property type="match status" value="1"/>
</dbReference>
<proteinExistence type="predicted"/>
<dbReference type="SMART" id="SM00066">
    <property type="entry name" value="GAL4"/>
    <property type="match status" value="1"/>
</dbReference>
<feature type="region of interest" description="Disordered" evidence="5">
    <location>
        <begin position="951"/>
        <end position="982"/>
    </location>
</feature>
<sequence>MPRHSRAGADDAAVRRDRSGSAAAGGRSPKRRKIRKGTHSCWACKRKKIRCTFSTPDGEPIDLDTLDNPSEALVDVVCDGCRRRGTPCVSQELPETAALSAAANHSRQVDDRLGRMEALVEMLIKNATRGDTGASSGAGTASPRSERSRSGAVATRPRDAERELPDFSTIVTNCCTPVNPLRPGDGEDDDDDAADLGPDNLQQNSDSAGLASHHAPRSTTSAVHEGYIAVHQAGISPREPSDQQPTTYTTWFGHERGIGEEEQPGTLPPPTTAGPTTPASTASMRCVGAATNSRAGSASTACTEPSPADNLNTAGNASDGPARNAPYLSATRMHQEYMNRYDALAATWPTPGDLETILEALERPVRSGLHKVLVFTPLSAVTAAESPPISRESARSLLKLPPVGAHLVLVAQKLLYLASFLQHMHPMFDPDLKRLSMPHRELIQRIMCVTTTIVMGNDSLIGSFEGVQCLVMQGIIQSNQGNLRRAWLAFRRALTMTQLMGLHRGFPAATVTMLDPTVSPLTMPKCMWFRILYADRYLSLMLGLPQGLPGDSHVLCPDIKRKGVESLKPNPPSELNGYGHGTSFGFSEAWNDLRKIEEAHAVITGRIIERNEAWRSEEEDKMMDGSNAWDIDFSGGFESNSDIRNNMDDDLSNPISTQSIDMALQRASRSMPAQWWLTPSISETSASEGDGATNFVRTQQLIDQLFHYHLLTQLHLPYMLRRGSDCQKPYHLARGDGECTMTSTEPEDKRLSGLSGSAGSVDKYAYSKITCVSASREVLSRFLSLRSNKQVTFFCRCMDFFALLASMTLCLAHLDSHRNEQMLLQKQPKKDRSYMGGNDFLAHQRLSDRGMMERVLQSMDEMTKINEDDALSAKSGAFLRRMLDVEHDASLAVAALVGCPDAKLEIEQREASAHTKGTDGDLRVWVPFLGTIRINKEGILRVKGNECSLKLPTEANDPEHQSEQTVQADGGGPTTTNKANNSTGQILTAAPEPQSADAPSFDASTVPTSNAAIQGNNATATATSAYPAMASGASATLNSLSGIGLPVPAWSSSDAYIPNNNPDVNLLMHGALGNGSASGVGAGGTTAQPETTPENTAVHHAIATTSTSGNTDGKIAIDADGPIPEQPSDAGGPEDAAILTNSRRPGKLGENMLWI</sequence>
<dbReference type="HOGENOM" id="CLU_004804_0_2_1"/>
<gene>
    <name evidence="7" type="ORF">F503_01630</name>
</gene>
<evidence type="ECO:0000256" key="1">
    <source>
        <dbReference type="ARBA" id="ARBA00022723"/>
    </source>
</evidence>
<feature type="region of interest" description="Disordered" evidence="5">
    <location>
        <begin position="127"/>
        <end position="221"/>
    </location>
</feature>
<dbReference type="OrthoDB" id="5392779at2759"/>
<keyword evidence="8" id="KW-1185">Reference proteome</keyword>
<evidence type="ECO:0000256" key="3">
    <source>
        <dbReference type="ARBA" id="ARBA00023163"/>
    </source>
</evidence>
<protein>
    <submittedName>
        <fullName evidence="7">C6 zinc finger domain-containing protein</fullName>
    </submittedName>
</protein>
<feature type="compositionally biased region" description="Low complexity" evidence="5">
    <location>
        <begin position="273"/>
        <end position="282"/>
    </location>
</feature>
<feature type="region of interest" description="Disordered" evidence="5">
    <location>
        <begin position="258"/>
        <end position="282"/>
    </location>
</feature>
<dbReference type="OMA" id="EAHAVIT"/>
<dbReference type="PANTHER" id="PTHR47840">
    <property type="entry name" value="ZN(II)2CYS6 TRANSCRIPTION FACTOR (EUROFUNG)-RELATED"/>
    <property type="match status" value="1"/>
</dbReference>
<keyword evidence="3" id="KW-0804">Transcription</keyword>
<dbReference type="SUPFAM" id="SSF57701">
    <property type="entry name" value="Zn2/Cys6 DNA-binding domain"/>
    <property type="match status" value="1"/>
</dbReference>
<evidence type="ECO:0000313" key="7">
    <source>
        <dbReference type="EMBL" id="EPE02889.1"/>
    </source>
</evidence>
<dbReference type="EMBL" id="KE148173">
    <property type="protein sequence ID" value="EPE02889.1"/>
    <property type="molecule type" value="Genomic_DNA"/>
</dbReference>
<name>S3BNT4_OPHP1</name>
<feature type="compositionally biased region" description="Polar residues" evidence="5">
    <location>
        <begin position="295"/>
        <end position="316"/>
    </location>
</feature>
<feature type="region of interest" description="Disordered" evidence="5">
    <location>
        <begin position="1122"/>
        <end position="1144"/>
    </location>
</feature>
<dbReference type="CDD" id="cd12148">
    <property type="entry name" value="fungal_TF_MHR"/>
    <property type="match status" value="1"/>
</dbReference>
<dbReference type="STRING" id="1262450.S3BNT4"/>